<dbReference type="Pfam" id="PF13400">
    <property type="entry name" value="Tad"/>
    <property type="match status" value="1"/>
</dbReference>
<dbReference type="Proteomes" id="UP000570361">
    <property type="component" value="Unassembled WGS sequence"/>
</dbReference>
<name>A0A7W5B3N9_9BACL</name>
<sequence length="305" mass="32738">MQRALTAFLREERGSTIVLAGMSMLFLLTVVGLVVDGGTMYAAKSHLQKTANAAVLSGAQELTGQSAAVTTVIGSILAQHGEQGSLVRTDIVPQSSVRVTLRKEITLGFARLLGKDKAVVTVEAAAGITPMASAAGAAPLGIDESIPLEYLKPYKLKVDSSGVESGYFGILALGGPGATTYESNLKYGYPSEIKVGDIIDTETGNVAGKTRDSINLRLEQDLYPAGEYWRRDSTRVILIPVYRPYQFSSSQLKYIEVRGFAYFYILEPMSSKDTSITGMFIQRANTGFTAPGTIDKGAYAIRLIE</sequence>
<dbReference type="EMBL" id="JACHXK010000022">
    <property type="protein sequence ID" value="MBB3113824.1"/>
    <property type="molecule type" value="Genomic_DNA"/>
</dbReference>
<dbReference type="AlphaFoldDB" id="A0A7W5B3N9"/>
<evidence type="ECO:0000256" key="1">
    <source>
        <dbReference type="SAM" id="Phobius"/>
    </source>
</evidence>
<dbReference type="InterPro" id="IPR028087">
    <property type="entry name" value="Tad_N"/>
</dbReference>
<feature type="domain" description="Putative Flp pilus-assembly TadG-like N-terminal" evidence="2">
    <location>
        <begin position="14"/>
        <end position="60"/>
    </location>
</feature>
<evidence type="ECO:0000313" key="3">
    <source>
        <dbReference type="EMBL" id="MBB3113824.1"/>
    </source>
</evidence>
<evidence type="ECO:0000313" key="4">
    <source>
        <dbReference type="Proteomes" id="UP000570361"/>
    </source>
</evidence>
<keyword evidence="1" id="KW-1133">Transmembrane helix</keyword>
<dbReference type="RefSeq" id="WP_183603892.1">
    <property type="nucleotide sequence ID" value="NZ_JACHXK010000022.1"/>
</dbReference>
<organism evidence="3 4">
    <name type="scientific">Paenibacillus phyllosphaerae</name>
    <dbReference type="NCBI Taxonomy" id="274593"/>
    <lineage>
        <taxon>Bacteria</taxon>
        <taxon>Bacillati</taxon>
        <taxon>Bacillota</taxon>
        <taxon>Bacilli</taxon>
        <taxon>Bacillales</taxon>
        <taxon>Paenibacillaceae</taxon>
        <taxon>Paenibacillus</taxon>
    </lineage>
</organism>
<gene>
    <name evidence="3" type="ORF">FHS18_005937</name>
</gene>
<keyword evidence="1" id="KW-0812">Transmembrane</keyword>
<accession>A0A7W5B3N9</accession>
<reference evidence="3 4" key="1">
    <citation type="submission" date="2020-08" db="EMBL/GenBank/DDBJ databases">
        <title>Genomic Encyclopedia of Type Strains, Phase III (KMG-III): the genomes of soil and plant-associated and newly described type strains.</title>
        <authorList>
            <person name="Whitman W."/>
        </authorList>
    </citation>
    <scope>NUCLEOTIDE SEQUENCE [LARGE SCALE GENOMIC DNA]</scope>
    <source>
        <strain evidence="3 4">CECT 5862</strain>
    </source>
</reference>
<feature type="transmembrane region" description="Helical" evidence="1">
    <location>
        <begin position="15"/>
        <end position="35"/>
    </location>
</feature>
<keyword evidence="1" id="KW-0472">Membrane</keyword>
<protein>
    <recommendedName>
        <fullName evidence="2">Putative Flp pilus-assembly TadG-like N-terminal domain-containing protein</fullName>
    </recommendedName>
</protein>
<proteinExistence type="predicted"/>
<keyword evidence="4" id="KW-1185">Reference proteome</keyword>
<comment type="caution">
    <text evidence="3">The sequence shown here is derived from an EMBL/GenBank/DDBJ whole genome shotgun (WGS) entry which is preliminary data.</text>
</comment>
<evidence type="ECO:0000259" key="2">
    <source>
        <dbReference type="Pfam" id="PF13400"/>
    </source>
</evidence>